<accession>A0A2P5HSL4</accession>
<comment type="caution">
    <text evidence="2">The sequence shown here is derived from an EMBL/GenBank/DDBJ whole genome shotgun (WGS) entry which is preliminary data.</text>
</comment>
<evidence type="ECO:0000313" key="3">
    <source>
        <dbReference type="Proteomes" id="UP000094444"/>
    </source>
</evidence>
<dbReference type="Proteomes" id="UP000094444">
    <property type="component" value="Unassembled WGS sequence"/>
</dbReference>
<reference evidence="2" key="1">
    <citation type="submission" date="2017-09" db="EMBL/GenBank/DDBJ databases">
        <title>Polyketide synthases of a Diaporthe helianthi virulent isolate.</title>
        <authorList>
            <person name="Baroncelli R."/>
        </authorList>
    </citation>
    <scope>NUCLEOTIDE SEQUENCE [LARGE SCALE GENOMIC DNA]</scope>
    <source>
        <strain evidence="2">7/96</strain>
    </source>
</reference>
<evidence type="ECO:0000256" key="1">
    <source>
        <dbReference type="SAM" id="MobiDB-lite"/>
    </source>
</evidence>
<gene>
    <name evidence="2" type="ORF">DHEL01_v208371</name>
</gene>
<dbReference type="EMBL" id="MAVT02000836">
    <property type="protein sequence ID" value="POS73237.1"/>
    <property type="molecule type" value="Genomic_DNA"/>
</dbReference>
<dbReference type="InParanoid" id="A0A2P5HSL4"/>
<dbReference type="AlphaFoldDB" id="A0A2P5HSL4"/>
<organism evidence="2 3">
    <name type="scientific">Diaporthe helianthi</name>
    <dbReference type="NCBI Taxonomy" id="158607"/>
    <lineage>
        <taxon>Eukaryota</taxon>
        <taxon>Fungi</taxon>
        <taxon>Dikarya</taxon>
        <taxon>Ascomycota</taxon>
        <taxon>Pezizomycotina</taxon>
        <taxon>Sordariomycetes</taxon>
        <taxon>Sordariomycetidae</taxon>
        <taxon>Diaporthales</taxon>
        <taxon>Diaporthaceae</taxon>
        <taxon>Diaporthe</taxon>
    </lineage>
</organism>
<protein>
    <submittedName>
        <fullName evidence="2">Uncharacterized protein</fullName>
    </submittedName>
</protein>
<keyword evidence="3" id="KW-1185">Reference proteome</keyword>
<proteinExistence type="predicted"/>
<evidence type="ECO:0000313" key="2">
    <source>
        <dbReference type="EMBL" id="POS73237.1"/>
    </source>
</evidence>
<feature type="compositionally biased region" description="Basic and acidic residues" evidence="1">
    <location>
        <begin position="87"/>
        <end position="96"/>
    </location>
</feature>
<sequence>MWDGFQHSAAHPESVSSLLLGAVVCGRPDAAAALANAPARGSHDRRASWEDAVQTSRHIDLVLPRQRPVGTHGQNRQQRDGVVGAVSDKDLPPNVC</sequence>
<name>A0A2P5HSL4_DIAHE</name>
<feature type="region of interest" description="Disordered" evidence="1">
    <location>
        <begin position="64"/>
        <end position="96"/>
    </location>
</feature>